<feature type="compositionally biased region" description="Polar residues" evidence="1">
    <location>
        <begin position="52"/>
        <end position="73"/>
    </location>
</feature>
<gene>
    <name evidence="2" type="ORF">HO173_008330</name>
</gene>
<feature type="region of interest" description="Disordered" evidence="1">
    <location>
        <begin position="52"/>
        <end position="87"/>
    </location>
</feature>
<dbReference type="RefSeq" id="XP_037162816.1">
    <property type="nucleotide sequence ID" value="XM_037310230.1"/>
</dbReference>
<dbReference type="Proteomes" id="UP000578531">
    <property type="component" value="Unassembled WGS sequence"/>
</dbReference>
<name>A0A8H6L2T7_9LECA</name>
<evidence type="ECO:0000313" key="2">
    <source>
        <dbReference type="EMBL" id="KAF6233398.1"/>
    </source>
</evidence>
<sequence>MATQDKSLRETSVNFMSYYYTALAISIPESFDWGARPVVSRSEDWAVDAWSNMDNSDGTNSSLTALPDQNSAGTEEWGYASSQAPPSMPDTTFTTIGDITFPSTPDTAHPETENCFTFLPSISVQGSPSEKCDCGTTTAALTTQGSSTGCALSNTIFAINQFPVNTGIVTSSATPAPVVTPSQPTPTRAFEIMFKHGLVDGIQLDAWTVYSHAIGQATKIDACNGGFWEDSAGDTVSFPSSLGVFTDAPYSGCRYEGPTTAPGSVSCPDMASWTTCSAATSSTQACDNGAGEDTFIAQAECEF</sequence>
<proteinExistence type="predicted"/>
<dbReference type="EMBL" id="JACCJC010000038">
    <property type="protein sequence ID" value="KAF6233398.1"/>
    <property type="molecule type" value="Genomic_DNA"/>
</dbReference>
<evidence type="ECO:0000313" key="3">
    <source>
        <dbReference type="Proteomes" id="UP000578531"/>
    </source>
</evidence>
<accession>A0A8H6L2T7</accession>
<protein>
    <submittedName>
        <fullName evidence="2">Uncharacterized protein</fullName>
    </submittedName>
</protein>
<reference evidence="2 3" key="1">
    <citation type="journal article" date="2020" name="Genomics">
        <title>Complete, high-quality genomes from long-read metagenomic sequencing of two wolf lichen thalli reveals enigmatic genome architecture.</title>
        <authorList>
            <person name="McKenzie S.K."/>
            <person name="Walston R.F."/>
            <person name="Allen J.L."/>
        </authorList>
    </citation>
    <scope>NUCLEOTIDE SEQUENCE [LARGE SCALE GENOMIC DNA]</scope>
    <source>
        <strain evidence="2">WasteWater2</strain>
    </source>
</reference>
<organism evidence="2 3">
    <name type="scientific">Letharia columbiana</name>
    <dbReference type="NCBI Taxonomy" id="112416"/>
    <lineage>
        <taxon>Eukaryota</taxon>
        <taxon>Fungi</taxon>
        <taxon>Dikarya</taxon>
        <taxon>Ascomycota</taxon>
        <taxon>Pezizomycotina</taxon>
        <taxon>Lecanoromycetes</taxon>
        <taxon>OSLEUM clade</taxon>
        <taxon>Lecanoromycetidae</taxon>
        <taxon>Lecanorales</taxon>
        <taxon>Lecanorineae</taxon>
        <taxon>Parmeliaceae</taxon>
        <taxon>Letharia</taxon>
    </lineage>
</organism>
<dbReference type="AlphaFoldDB" id="A0A8H6L2T7"/>
<keyword evidence="3" id="KW-1185">Reference proteome</keyword>
<evidence type="ECO:0000256" key="1">
    <source>
        <dbReference type="SAM" id="MobiDB-lite"/>
    </source>
</evidence>
<comment type="caution">
    <text evidence="2">The sequence shown here is derived from an EMBL/GenBank/DDBJ whole genome shotgun (WGS) entry which is preliminary data.</text>
</comment>
<dbReference type="GeneID" id="59289986"/>